<dbReference type="GO" id="GO:0046872">
    <property type="term" value="F:metal ion binding"/>
    <property type="evidence" value="ECO:0007669"/>
    <property type="project" value="UniProtKB-KW"/>
</dbReference>
<evidence type="ECO:0000256" key="2">
    <source>
        <dbReference type="ARBA" id="ARBA00001946"/>
    </source>
</evidence>
<keyword evidence="5" id="KW-0460">Magnesium</keyword>
<evidence type="ECO:0000256" key="6">
    <source>
        <dbReference type="ARBA" id="ARBA00023211"/>
    </source>
</evidence>
<dbReference type="InterPro" id="IPR045121">
    <property type="entry name" value="CoAse"/>
</dbReference>
<comment type="caution">
    <text evidence="7">The sequence shown here is derived from an EMBL/GenBank/DDBJ whole genome shotgun (WGS) entry which is preliminary data.</text>
</comment>
<feature type="non-terminal residue" evidence="7">
    <location>
        <position position="1"/>
    </location>
</feature>
<dbReference type="Proteomes" id="UP001206925">
    <property type="component" value="Unassembled WGS sequence"/>
</dbReference>
<dbReference type="GO" id="GO:0015938">
    <property type="term" value="P:coenzyme A catabolic process"/>
    <property type="evidence" value="ECO:0007669"/>
    <property type="project" value="TreeGrafter"/>
</dbReference>
<evidence type="ECO:0000256" key="3">
    <source>
        <dbReference type="ARBA" id="ARBA00022723"/>
    </source>
</evidence>
<dbReference type="PANTHER" id="PTHR12992:SF24">
    <property type="entry name" value="PEROXISOMAL COENZYME A DIPHOSPHATASE NUDT7"/>
    <property type="match status" value="1"/>
</dbReference>
<keyword evidence="3" id="KW-0479">Metal-binding</keyword>
<organism evidence="7 8">
    <name type="scientific">Ambrosia artemisiifolia</name>
    <name type="common">Common ragweed</name>
    <dbReference type="NCBI Taxonomy" id="4212"/>
    <lineage>
        <taxon>Eukaryota</taxon>
        <taxon>Viridiplantae</taxon>
        <taxon>Streptophyta</taxon>
        <taxon>Embryophyta</taxon>
        <taxon>Tracheophyta</taxon>
        <taxon>Spermatophyta</taxon>
        <taxon>Magnoliopsida</taxon>
        <taxon>eudicotyledons</taxon>
        <taxon>Gunneridae</taxon>
        <taxon>Pentapetalae</taxon>
        <taxon>asterids</taxon>
        <taxon>campanulids</taxon>
        <taxon>Asterales</taxon>
        <taxon>Asteraceae</taxon>
        <taxon>Asteroideae</taxon>
        <taxon>Heliantheae alliance</taxon>
        <taxon>Heliantheae</taxon>
        <taxon>Ambrosia</taxon>
    </lineage>
</organism>
<keyword evidence="6" id="KW-0464">Manganese</keyword>
<accession>A0AAD5BU30</accession>
<evidence type="ECO:0000256" key="1">
    <source>
        <dbReference type="ARBA" id="ARBA00001936"/>
    </source>
</evidence>
<evidence type="ECO:0000256" key="4">
    <source>
        <dbReference type="ARBA" id="ARBA00022801"/>
    </source>
</evidence>
<comment type="cofactor">
    <cofactor evidence="1">
        <name>Mn(2+)</name>
        <dbReference type="ChEBI" id="CHEBI:29035"/>
    </cofactor>
</comment>
<dbReference type="SUPFAM" id="SSF55811">
    <property type="entry name" value="Nudix"/>
    <property type="match status" value="1"/>
</dbReference>
<dbReference type="AlphaFoldDB" id="A0AAD5BU30"/>
<sequence length="223" mass="25154">EASNYYMPDFSESGGLLQTEMEDKENLRCWIRYPEGKIVILGAGLYTEISLRRRKRGLTHGSMGDGDGIRAGDLEEYDTGDNLGSLEHLLRVVPVIGILSDRNAFIPTPNAGEVDEVFDAPLEMFLKDENHKSEEIDWLGKNLLIHYFDYETGCKKYMIWGLTAGILIRAASIVYQRTPAFLEQTPKVKLPGVNLRLVQDGCALCSFYYMFGISRNDSMIVIN</sequence>
<keyword evidence="4" id="KW-0378">Hydrolase</keyword>
<dbReference type="EMBL" id="JAMZMK010011020">
    <property type="protein sequence ID" value="KAI7729329.1"/>
    <property type="molecule type" value="Genomic_DNA"/>
</dbReference>
<dbReference type="GO" id="GO:0010945">
    <property type="term" value="F:coenzyme A diphosphatase activity"/>
    <property type="evidence" value="ECO:0007669"/>
    <property type="project" value="InterPro"/>
</dbReference>
<proteinExistence type="predicted"/>
<name>A0AAD5BU30_AMBAR</name>
<reference evidence="7" key="1">
    <citation type="submission" date="2022-06" db="EMBL/GenBank/DDBJ databases">
        <title>Uncovering the hologenomic basis of an extraordinary plant invasion.</title>
        <authorList>
            <person name="Bieker V.C."/>
            <person name="Martin M.D."/>
            <person name="Gilbert T."/>
            <person name="Hodgins K."/>
            <person name="Battlay P."/>
            <person name="Petersen B."/>
            <person name="Wilson J."/>
        </authorList>
    </citation>
    <scope>NUCLEOTIDE SEQUENCE</scope>
    <source>
        <strain evidence="7">AA19_3_7</strain>
        <tissue evidence="7">Leaf</tissue>
    </source>
</reference>
<gene>
    <name evidence="7" type="ORF">M8C21_023178</name>
</gene>
<keyword evidence="8" id="KW-1185">Reference proteome</keyword>
<evidence type="ECO:0000313" key="7">
    <source>
        <dbReference type="EMBL" id="KAI7729329.1"/>
    </source>
</evidence>
<evidence type="ECO:0000313" key="8">
    <source>
        <dbReference type="Proteomes" id="UP001206925"/>
    </source>
</evidence>
<dbReference type="Gene3D" id="3.90.79.10">
    <property type="entry name" value="Nucleoside Triphosphate Pyrophosphohydrolase"/>
    <property type="match status" value="1"/>
</dbReference>
<dbReference type="PANTHER" id="PTHR12992">
    <property type="entry name" value="NUDIX HYDROLASE"/>
    <property type="match status" value="1"/>
</dbReference>
<dbReference type="InterPro" id="IPR015797">
    <property type="entry name" value="NUDIX_hydrolase-like_dom_sf"/>
</dbReference>
<evidence type="ECO:0000256" key="5">
    <source>
        <dbReference type="ARBA" id="ARBA00022842"/>
    </source>
</evidence>
<comment type="cofactor">
    <cofactor evidence="2">
        <name>Mg(2+)</name>
        <dbReference type="ChEBI" id="CHEBI:18420"/>
    </cofactor>
</comment>
<protein>
    <submittedName>
        <fullName evidence="7">Uncharacterized protein</fullName>
    </submittedName>
</protein>